<comment type="caution">
    <text evidence="2">The sequence shown here is derived from an EMBL/GenBank/DDBJ whole genome shotgun (WGS) entry which is preliminary data.</text>
</comment>
<dbReference type="Pfam" id="PF07007">
    <property type="entry name" value="LprI"/>
    <property type="match status" value="2"/>
</dbReference>
<dbReference type="EMBL" id="JACJTB010000033">
    <property type="protein sequence ID" value="MBD2596881.1"/>
    <property type="molecule type" value="Genomic_DNA"/>
</dbReference>
<accession>A0ABR8G0Y0</accession>
<evidence type="ECO:0000259" key="1">
    <source>
        <dbReference type="Pfam" id="PF07007"/>
    </source>
</evidence>
<keyword evidence="3" id="KW-1185">Reference proteome</keyword>
<dbReference type="InterPro" id="IPR009739">
    <property type="entry name" value="LprI-like_N"/>
</dbReference>
<evidence type="ECO:0000313" key="3">
    <source>
        <dbReference type="Proteomes" id="UP000603457"/>
    </source>
</evidence>
<name>A0ABR8G0Y0_9NOSO</name>
<gene>
    <name evidence="2" type="ORF">H6G74_21465</name>
</gene>
<organism evidence="2 3">
    <name type="scientific">Nostoc spongiaeforme FACHB-130</name>
    <dbReference type="NCBI Taxonomy" id="1357510"/>
    <lineage>
        <taxon>Bacteria</taxon>
        <taxon>Bacillati</taxon>
        <taxon>Cyanobacteriota</taxon>
        <taxon>Cyanophyceae</taxon>
        <taxon>Nostocales</taxon>
        <taxon>Nostocaceae</taxon>
        <taxon>Nostoc</taxon>
    </lineage>
</organism>
<evidence type="ECO:0000313" key="2">
    <source>
        <dbReference type="EMBL" id="MBD2596881.1"/>
    </source>
</evidence>
<dbReference type="Proteomes" id="UP000603457">
    <property type="component" value="Unassembled WGS sequence"/>
</dbReference>
<reference evidence="2 3" key="1">
    <citation type="journal article" date="2020" name="ISME J.">
        <title>Comparative genomics reveals insights into cyanobacterial evolution and habitat adaptation.</title>
        <authorList>
            <person name="Chen M.Y."/>
            <person name="Teng W.K."/>
            <person name="Zhao L."/>
            <person name="Hu C.X."/>
            <person name="Zhou Y.K."/>
            <person name="Han B.P."/>
            <person name="Song L.R."/>
            <person name="Shu W.S."/>
        </authorList>
    </citation>
    <scope>NUCLEOTIDE SEQUENCE [LARGE SCALE GENOMIC DNA]</scope>
    <source>
        <strain evidence="2 3">FACHB-130</strain>
    </source>
</reference>
<proteinExistence type="predicted"/>
<feature type="domain" description="Lysozyme inhibitor LprI-like N-terminal" evidence="1">
    <location>
        <begin position="262"/>
        <end position="347"/>
    </location>
</feature>
<protein>
    <submittedName>
        <fullName evidence="2">DUF1311 domain-containing protein</fullName>
    </submittedName>
</protein>
<feature type="domain" description="Lysozyme inhibitor LprI-like N-terminal" evidence="1">
    <location>
        <begin position="86"/>
        <end position="160"/>
    </location>
</feature>
<sequence length="418" mass="47982">MLGIVLEGYSGLVMRKMIKLRIAIFASVILIGSQLGVEPSQALPASDAKPQTPLPDPTVILGFGGVLQPDCIRQVEAGEYRCAKRWAEVTHLLKSLVYQDVESQLIAPLQHQLAIADQSWHQFQTQHCQQLTQRLRNTPDFPIATSVCLARLNNNRILELQRGGQIITLQSHDPRFEFLLDRLKLRNSSVQRHWEQYQTQYCQIEKALFVFNPLRLAQCHQLLREARLQQLEDLLAAPTRGLDLFNSFVLPGIPELNCVDKTQFGLNQCAVYWSKTTQFLQSSIYGDWAERLSKQYQPTFAIAQKYWQDYREAHCTELVEPFKEGSMSPMLYHRCLARLNNDRIADLKGIAVYDPEDEAQQAPVTSGQDTTQALWEPYQTQYCKFESLFFGSQTRSKQCPNRLNLGRLRHIKAIMNTR</sequence>
<dbReference type="Gene3D" id="1.20.1270.180">
    <property type="match status" value="2"/>
</dbReference>